<evidence type="ECO:0000256" key="1">
    <source>
        <dbReference type="SAM" id="MobiDB-lite"/>
    </source>
</evidence>
<proteinExistence type="predicted"/>
<dbReference type="EMBL" id="CP063169">
    <property type="protein sequence ID" value="QOR69140.1"/>
    <property type="molecule type" value="Genomic_DNA"/>
</dbReference>
<dbReference type="RefSeq" id="WP_193495269.1">
    <property type="nucleotide sequence ID" value="NZ_CP063169.1"/>
</dbReference>
<feature type="compositionally biased region" description="Basic and acidic residues" evidence="1">
    <location>
        <begin position="15"/>
        <end position="26"/>
    </location>
</feature>
<dbReference type="Proteomes" id="UP000593758">
    <property type="component" value="Chromosome"/>
</dbReference>
<reference evidence="2 3" key="1">
    <citation type="submission" date="2020-10" db="EMBL/GenBank/DDBJ databases">
        <title>Haloactinobacterium sp. RN3S43, a bacterium isolated from saline soil.</title>
        <authorList>
            <person name="Sun J.-Q."/>
        </authorList>
    </citation>
    <scope>NUCLEOTIDE SEQUENCE [LARGE SCALE GENOMIC DNA]</scope>
    <source>
        <strain evidence="2 3">RN3S43</strain>
    </source>
</reference>
<evidence type="ECO:0000313" key="3">
    <source>
        <dbReference type="Proteomes" id="UP000593758"/>
    </source>
</evidence>
<gene>
    <name evidence="2" type="ORF">IM660_10380</name>
</gene>
<feature type="region of interest" description="Disordered" evidence="1">
    <location>
        <begin position="14"/>
        <end position="34"/>
    </location>
</feature>
<dbReference type="AlphaFoldDB" id="A0A7M1SNI4"/>
<sequence length="101" mass="11764">MPDGDAVLHQLRYKYSPEENEQRSSEAGRLANTYDGENHWRERTYLRSSSALSYPDDPRMQLGVSCDHVLDYLLTAEEFQADLNAQHTEVRIRSDRTRYAV</sequence>
<keyword evidence="3" id="KW-1185">Reference proteome</keyword>
<protein>
    <submittedName>
        <fullName evidence="2">Uncharacterized protein</fullName>
    </submittedName>
</protein>
<accession>A0A7M1SNI4</accession>
<dbReference type="KEGG" id="halt:IM660_10380"/>
<evidence type="ECO:0000313" key="2">
    <source>
        <dbReference type="EMBL" id="QOR69140.1"/>
    </source>
</evidence>
<name>A0A7M1SNI4_9MICO</name>
<organism evidence="2 3">
    <name type="scientific">Ruania alkalisoli</name>
    <dbReference type="NCBI Taxonomy" id="2779775"/>
    <lineage>
        <taxon>Bacteria</taxon>
        <taxon>Bacillati</taxon>
        <taxon>Actinomycetota</taxon>
        <taxon>Actinomycetes</taxon>
        <taxon>Micrococcales</taxon>
        <taxon>Ruaniaceae</taxon>
        <taxon>Ruania</taxon>
    </lineage>
</organism>